<evidence type="ECO:0000259" key="2">
    <source>
        <dbReference type="PROSITE" id="PS50966"/>
    </source>
</evidence>
<keyword evidence="4" id="KW-1185">Reference proteome</keyword>
<dbReference type="Proteomes" id="UP000019030">
    <property type="component" value="Chromosome"/>
</dbReference>
<evidence type="ECO:0000313" key="4">
    <source>
        <dbReference type="Proteomes" id="UP000019030"/>
    </source>
</evidence>
<dbReference type="eggNOG" id="COG4715">
    <property type="taxonomic scope" value="Bacteria"/>
</dbReference>
<gene>
    <name evidence="3" type="ORF">Z042_15895</name>
</gene>
<organism evidence="3 4">
    <name type="scientific">Chania multitudinisentens RB-25</name>
    <dbReference type="NCBI Taxonomy" id="1441930"/>
    <lineage>
        <taxon>Bacteria</taxon>
        <taxon>Pseudomonadati</taxon>
        <taxon>Pseudomonadota</taxon>
        <taxon>Gammaproteobacteria</taxon>
        <taxon>Enterobacterales</taxon>
        <taxon>Yersiniaceae</taxon>
        <taxon>Chania</taxon>
    </lineage>
</organism>
<proteinExistence type="predicted"/>
<accession>W0LF70</accession>
<protein>
    <submittedName>
        <fullName evidence="3">SWIM zinc finger protein</fullName>
    </submittedName>
</protein>
<dbReference type="InterPro" id="IPR007527">
    <property type="entry name" value="Znf_SWIM"/>
</dbReference>
<reference evidence="3 4" key="2">
    <citation type="submission" date="2015-03" db="EMBL/GenBank/DDBJ databases">
        <authorList>
            <person name="Chan K.-G."/>
        </authorList>
    </citation>
    <scope>NUCLEOTIDE SEQUENCE [LARGE SCALE GENOMIC DNA]</scope>
    <source>
        <strain evidence="3 4">RB-25</strain>
    </source>
</reference>
<keyword evidence="1" id="KW-0862">Zinc</keyword>
<dbReference type="PROSITE" id="PS50966">
    <property type="entry name" value="ZF_SWIM"/>
    <property type="match status" value="1"/>
</dbReference>
<evidence type="ECO:0000256" key="1">
    <source>
        <dbReference type="PROSITE-ProRule" id="PRU00325"/>
    </source>
</evidence>
<reference evidence="3 4" key="1">
    <citation type="submission" date="2014-01" db="EMBL/GenBank/DDBJ databases">
        <title>Isolation of Serratia multitudinisentens RB-25 from Ex-Landfill site.</title>
        <authorList>
            <person name="Robson E.H.J."/>
        </authorList>
    </citation>
    <scope>NUCLEOTIDE SEQUENCE [LARGE SCALE GENOMIC DNA]</scope>
    <source>
        <strain evidence="3 4">RB-25</strain>
    </source>
</reference>
<sequence length="680" mass="76693">MSWRTLYTHYDDDALIVFANAGLLRRARKDLDKVILTDAANGAFSSDGQEVVLAPEGIQKARCNCSAPGCCKHILAAVLWLQANAAPAAALPSAEEPSPPLLPGLLALDAVQLIKKSNKAECRLALKWWQQWQSITLRLEDNGTQLKIYLPDFDEPIIFMHASGYEGMLSSLPEQQQKAIHLAAIAKLFEQHGQSWPWPENLTETDGPRPLSDDEIALIHTVKTFIHSLLQQGLSHVSKSSATQLHLLNMSARAEGLPRLAAYLRGLSGQVALLAEKHFTLDESQVLRYLARLSAYLYQLTHAPIATLPQVRGQLRRQYNEKNDVLSLVPISANWWLADSGALGATFTFWDSDNQQLLQSTQARANRLDTQFHRQNVWSSLSFWKQTADSMMRKPFQLHHPRLSDEGTLAASGDAYAKTAPSLLSIDALQTLKTQFGTDNWQTLEHDFAQQLDDFLTPYVLYPKDYKSLAWYETEQCVVWEINDRADNAVFLRLYWGKAEQSSFEELRYITEKRLTVLAVSVQPVRKEQGIDFIPTTLWLKKEDGVELFYLDFDHYPRKKKPSMFISHIQNYMARKKQQSAILLGTVPTLAQQLSRPLLSVLEAQACTGRYGLSPQQKNDLAQCLQTANDLGMAFLASQLKHYLAQPVSQAENLLRLIWLCDRLQQLQSPLPIHLTGAEP</sequence>
<dbReference type="KEGG" id="sfo:Z042_15895"/>
<dbReference type="GO" id="GO:0008270">
    <property type="term" value="F:zinc ion binding"/>
    <property type="evidence" value="ECO:0007669"/>
    <property type="project" value="UniProtKB-KW"/>
</dbReference>
<dbReference type="PATRIC" id="fig|1441930.4.peg.3131"/>
<keyword evidence="1" id="KW-0479">Metal-binding</keyword>
<dbReference type="RefSeq" id="WP_024913667.1">
    <property type="nucleotide sequence ID" value="NZ_CP007044.2"/>
</dbReference>
<dbReference type="HOGENOM" id="CLU_025258_0_0_6"/>
<dbReference type="AlphaFoldDB" id="W0LF70"/>
<name>W0LF70_9GAMM</name>
<dbReference type="OrthoDB" id="242553at2"/>
<feature type="domain" description="SWIM-type" evidence="2">
    <location>
        <begin position="49"/>
        <end position="82"/>
    </location>
</feature>
<evidence type="ECO:0000313" key="3">
    <source>
        <dbReference type="EMBL" id="AHG20917.1"/>
    </source>
</evidence>
<keyword evidence="1" id="KW-0863">Zinc-finger</keyword>
<dbReference type="EMBL" id="CP007044">
    <property type="protein sequence ID" value="AHG20917.1"/>
    <property type="molecule type" value="Genomic_DNA"/>
</dbReference>
<dbReference type="STRING" id="1441930.Z042_15895"/>